<dbReference type="AlphaFoldDB" id="A0A0G0MNC4"/>
<evidence type="ECO:0000313" key="2">
    <source>
        <dbReference type="Proteomes" id="UP000034181"/>
    </source>
</evidence>
<proteinExistence type="predicted"/>
<gene>
    <name evidence="1" type="ORF">US96_C0016G0008</name>
</gene>
<reference evidence="1 2" key="1">
    <citation type="journal article" date="2015" name="Nature">
        <title>rRNA introns, odd ribosomes, and small enigmatic genomes across a large radiation of phyla.</title>
        <authorList>
            <person name="Brown C.T."/>
            <person name="Hug L.A."/>
            <person name="Thomas B.C."/>
            <person name="Sharon I."/>
            <person name="Castelle C.J."/>
            <person name="Singh A."/>
            <person name="Wilkins M.J."/>
            <person name="Williams K.H."/>
            <person name="Banfield J.F."/>
        </authorList>
    </citation>
    <scope>NUCLEOTIDE SEQUENCE [LARGE SCALE GENOMIC DNA]</scope>
</reference>
<name>A0A0G0MNC4_9BACT</name>
<accession>A0A0G0MNC4</accession>
<protein>
    <submittedName>
        <fullName evidence="1">Uncharacterized protein</fullName>
    </submittedName>
</protein>
<evidence type="ECO:0000313" key="1">
    <source>
        <dbReference type="EMBL" id="KKQ75154.1"/>
    </source>
</evidence>
<sequence>MQHTLGAVLLPSKPLEISIDELIKKLAAGEKVDTGHNELPNRLILNKLAHMAIAASGFEPTEEVQACIMYMRAVEGASVREIIVPAHLPKGVSYDQWRANFLALWKDNYQILGPNLIEWEVCTTQNLP</sequence>
<dbReference type="EMBL" id="LBUZ01000016">
    <property type="protein sequence ID" value="KKQ75154.1"/>
    <property type="molecule type" value="Genomic_DNA"/>
</dbReference>
<dbReference type="Proteomes" id="UP000034181">
    <property type="component" value="Unassembled WGS sequence"/>
</dbReference>
<comment type="caution">
    <text evidence="1">The sequence shown here is derived from an EMBL/GenBank/DDBJ whole genome shotgun (WGS) entry which is preliminary data.</text>
</comment>
<organism evidence="1 2">
    <name type="scientific">Candidatus Woesebacteria bacterium GW2011_GWB1_38_5b</name>
    <dbReference type="NCBI Taxonomy" id="1618569"/>
    <lineage>
        <taxon>Bacteria</taxon>
        <taxon>Candidatus Woeseibacteriota</taxon>
    </lineage>
</organism>